<dbReference type="SUPFAM" id="SSF54909">
    <property type="entry name" value="Dimeric alpha+beta barrel"/>
    <property type="match status" value="1"/>
</dbReference>
<proteinExistence type="predicted"/>
<dbReference type="GO" id="GO:0043200">
    <property type="term" value="P:response to amino acid"/>
    <property type="evidence" value="ECO:0007669"/>
    <property type="project" value="TreeGrafter"/>
</dbReference>
<dbReference type="InterPro" id="IPR011991">
    <property type="entry name" value="ArsR-like_HTH"/>
</dbReference>
<evidence type="ECO:0000256" key="2">
    <source>
        <dbReference type="ARBA" id="ARBA00023125"/>
    </source>
</evidence>
<evidence type="ECO:0000256" key="3">
    <source>
        <dbReference type="ARBA" id="ARBA00023163"/>
    </source>
</evidence>
<dbReference type="CDD" id="cd00090">
    <property type="entry name" value="HTH_ARSR"/>
    <property type="match status" value="1"/>
</dbReference>
<evidence type="ECO:0000313" key="6">
    <source>
        <dbReference type="Proteomes" id="UP000032680"/>
    </source>
</evidence>
<feature type="domain" description="HTH asnC-type" evidence="4">
    <location>
        <begin position="9"/>
        <end position="70"/>
    </location>
</feature>
<dbReference type="OrthoDB" id="9813313at2"/>
<dbReference type="InterPro" id="IPR036388">
    <property type="entry name" value="WH-like_DNA-bd_sf"/>
</dbReference>
<dbReference type="EMBL" id="BANB01000187">
    <property type="protein sequence ID" value="GAN76905.1"/>
    <property type="molecule type" value="Genomic_DNA"/>
</dbReference>
<keyword evidence="6" id="KW-1185">Reference proteome</keyword>
<dbReference type="Proteomes" id="UP000032680">
    <property type="component" value="Unassembled WGS sequence"/>
</dbReference>
<dbReference type="PROSITE" id="PS50956">
    <property type="entry name" value="HTH_ASNC_2"/>
    <property type="match status" value="1"/>
</dbReference>
<dbReference type="InterPro" id="IPR011008">
    <property type="entry name" value="Dimeric_a/b-barrel"/>
</dbReference>
<dbReference type="InterPro" id="IPR019888">
    <property type="entry name" value="Tscrpt_reg_AsnC-like"/>
</dbReference>
<dbReference type="Gene3D" id="3.30.70.920">
    <property type="match status" value="1"/>
</dbReference>
<organism evidence="5 6">
    <name type="scientific">Acidisphaera rubrifaciens HS-AP3</name>
    <dbReference type="NCBI Taxonomy" id="1231350"/>
    <lineage>
        <taxon>Bacteria</taxon>
        <taxon>Pseudomonadati</taxon>
        <taxon>Pseudomonadota</taxon>
        <taxon>Alphaproteobacteria</taxon>
        <taxon>Acetobacterales</taxon>
        <taxon>Acetobacteraceae</taxon>
        <taxon>Acidisphaera</taxon>
    </lineage>
</organism>
<dbReference type="AlphaFoldDB" id="A0A0D6P566"/>
<dbReference type="PANTHER" id="PTHR30154:SF34">
    <property type="entry name" value="TRANSCRIPTIONAL REGULATOR AZLB"/>
    <property type="match status" value="1"/>
</dbReference>
<name>A0A0D6P566_9PROT</name>
<dbReference type="Pfam" id="PF01037">
    <property type="entry name" value="AsnC_trans_reg"/>
    <property type="match status" value="1"/>
</dbReference>
<dbReference type="Gene3D" id="1.10.10.10">
    <property type="entry name" value="Winged helix-like DNA-binding domain superfamily/Winged helix DNA-binding domain"/>
    <property type="match status" value="1"/>
</dbReference>
<dbReference type="GO" id="GO:0005829">
    <property type="term" value="C:cytosol"/>
    <property type="evidence" value="ECO:0007669"/>
    <property type="project" value="TreeGrafter"/>
</dbReference>
<evidence type="ECO:0000313" key="5">
    <source>
        <dbReference type="EMBL" id="GAN76905.1"/>
    </source>
</evidence>
<dbReference type="InterPro" id="IPR036390">
    <property type="entry name" value="WH_DNA-bd_sf"/>
</dbReference>
<dbReference type="SUPFAM" id="SSF46785">
    <property type="entry name" value="Winged helix' DNA-binding domain"/>
    <property type="match status" value="1"/>
</dbReference>
<dbReference type="SMART" id="SM00344">
    <property type="entry name" value="HTH_ASNC"/>
    <property type="match status" value="1"/>
</dbReference>
<dbReference type="GO" id="GO:0006355">
    <property type="term" value="P:regulation of DNA-templated transcription"/>
    <property type="evidence" value="ECO:0007669"/>
    <property type="project" value="UniProtKB-ARBA"/>
</dbReference>
<evidence type="ECO:0000259" key="4">
    <source>
        <dbReference type="PROSITE" id="PS50956"/>
    </source>
</evidence>
<gene>
    <name evidence="5" type="ORF">Asru_0187_05</name>
</gene>
<dbReference type="Pfam" id="PF13412">
    <property type="entry name" value="HTH_24"/>
    <property type="match status" value="1"/>
</dbReference>
<evidence type="ECO:0000256" key="1">
    <source>
        <dbReference type="ARBA" id="ARBA00023015"/>
    </source>
</evidence>
<dbReference type="GO" id="GO:0043565">
    <property type="term" value="F:sequence-specific DNA binding"/>
    <property type="evidence" value="ECO:0007669"/>
    <property type="project" value="InterPro"/>
</dbReference>
<keyword evidence="3" id="KW-0804">Transcription</keyword>
<reference evidence="5 6" key="1">
    <citation type="submission" date="2012-11" db="EMBL/GenBank/DDBJ databases">
        <title>Whole genome sequence of Acidisphaera rubrifaciens HS-AP3.</title>
        <authorList>
            <person name="Azuma Y."/>
            <person name="Higashiura N."/>
            <person name="Hirakawa H."/>
            <person name="Matsushita K."/>
        </authorList>
    </citation>
    <scope>NUCLEOTIDE SEQUENCE [LARGE SCALE GENOMIC DNA]</scope>
    <source>
        <strain evidence="5 6">HS-AP3</strain>
    </source>
</reference>
<keyword evidence="1" id="KW-0805">Transcription regulation</keyword>
<accession>A0A0D6P566</accession>
<dbReference type="PRINTS" id="PR00033">
    <property type="entry name" value="HTHASNC"/>
</dbReference>
<comment type="caution">
    <text evidence="5">The sequence shown here is derived from an EMBL/GenBank/DDBJ whole genome shotgun (WGS) entry which is preliminary data.</text>
</comment>
<dbReference type="InterPro" id="IPR000485">
    <property type="entry name" value="AsnC-type_HTH_dom"/>
</dbReference>
<dbReference type="InterPro" id="IPR019887">
    <property type="entry name" value="Tscrpt_reg_AsnC/Lrp_C"/>
</dbReference>
<dbReference type="PANTHER" id="PTHR30154">
    <property type="entry name" value="LEUCINE-RESPONSIVE REGULATORY PROTEIN"/>
    <property type="match status" value="1"/>
</dbReference>
<sequence>MPRGARMQLDRIDVAILDHLQQDGRATTVELAERVGLSASPCHRRQRLLEEAGIIQRYVALLDQERVGLAVHVFVTIELAAQSEANLERFERAIADYPEVMECYEMAGTSDYLLRVVCADLASYEQFMRGRLSRIDGVRAIRSAFALKRVIYRTNLPLPRPPK</sequence>
<protein>
    <submittedName>
        <fullName evidence="5">Transcriptional regulator Lrp/AsnC</fullName>
    </submittedName>
</protein>
<dbReference type="FunFam" id="1.10.10.10:FF:000186">
    <property type="entry name" value="AsnC family transcriptional regulator"/>
    <property type="match status" value="1"/>
</dbReference>
<keyword evidence="2" id="KW-0238">DNA-binding</keyword>